<dbReference type="GO" id="GO:0000139">
    <property type="term" value="C:Golgi membrane"/>
    <property type="evidence" value="ECO:0007669"/>
    <property type="project" value="UniProtKB-SubCell"/>
</dbReference>
<evidence type="ECO:0000256" key="1">
    <source>
        <dbReference type="ARBA" id="ARBA00004323"/>
    </source>
</evidence>
<evidence type="ECO:0000313" key="9">
    <source>
        <dbReference type="Proteomes" id="UP000734854"/>
    </source>
</evidence>
<feature type="transmembrane region" description="Helical" evidence="6">
    <location>
        <begin position="111"/>
        <end position="130"/>
    </location>
</feature>
<keyword evidence="6" id="KW-0472">Membrane</keyword>
<evidence type="ECO:0000256" key="6">
    <source>
        <dbReference type="SAM" id="Phobius"/>
    </source>
</evidence>
<evidence type="ECO:0000256" key="5">
    <source>
        <dbReference type="ARBA" id="ARBA00023180"/>
    </source>
</evidence>
<dbReference type="PANTHER" id="PTHR20961:SF100">
    <property type="entry name" value="OS02G0331200 PROTEIN"/>
    <property type="match status" value="1"/>
</dbReference>
<dbReference type="Proteomes" id="UP000734854">
    <property type="component" value="Unassembled WGS sequence"/>
</dbReference>
<keyword evidence="5" id="KW-0325">Glycoprotein</keyword>
<evidence type="ECO:0000313" key="8">
    <source>
        <dbReference type="EMBL" id="KAG6484868.1"/>
    </source>
</evidence>
<feature type="domain" description="Glycosyltransferase 61 catalytic" evidence="7">
    <location>
        <begin position="267"/>
        <end position="459"/>
    </location>
</feature>
<gene>
    <name evidence="8" type="ORF">ZIOFF_053393</name>
</gene>
<keyword evidence="9" id="KW-1185">Reference proteome</keyword>
<comment type="pathway">
    <text evidence="2">Glycan metabolism.</text>
</comment>
<dbReference type="EMBL" id="JACMSC010000015">
    <property type="protein sequence ID" value="KAG6484868.1"/>
    <property type="molecule type" value="Genomic_DNA"/>
</dbReference>
<evidence type="ECO:0000256" key="4">
    <source>
        <dbReference type="ARBA" id="ARBA00022679"/>
    </source>
</evidence>
<organism evidence="8 9">
    <name type="scientific">Zingiber officinale</name>
    <name type="common">Ginger</name>
    <name type="synonym">Amomum zingiber</name>
    <dbReference type="NCBI Taxonomy" id="94328"/>
    <lineage>
        <taxon>Eukaryota</taxon>
        <taxon>Viridiplantae</taxon>
        <taxon>Streptophyta</taxon>
        <taxon>Embryophyta</taxon>
        <taxon>Tracheophyta</taxon>
        <taxon>Spermatophyta</taxon>
        <taxon>Magnoliopsida</taxon>
        <taxon>Liliopsida</taxon>
        <taxon>Zingiberales</taxon>
        <taxon>Zingiberaceae</taxon>
        <taxon>Zingiber</taxon>
    </lineage>
</organism>
<reference evidence="8 9" key="1">
    <citation type="submission" date="2020-08" db="EMBL/GenBank/DDBJ databases">
        <title>Plant Genome Project.</title>
        <authorList>
            <person name="Zhang R.-G."/>
        </authorList>
    </citation>
    <scope>NUCLEOTIDE SEQUENCE [LARGE SCALE GENOMIC DNA]</scope>
    <source>
        <tissue evidence="8">Rhizome</tissue>
    </source>
</reference>
<dbReference type="GO" id="GO:0016763">
    <property type="term" value="F:pentosyltransferase activity"/>
    <property type="evidence" value="ECO:0007669"/>
    <property type="project" value="UniProtKB-ARBA"/>
</dbReference>
<dbReference type="PANTHER" id="PTHR20961">
    <property type="entry name" value="GLYCOSYLTRANSFERASE"/>
    <property type="match status" value="1"/>
</dbReference>
<keyword evidence="6" id="KW-0812">Transmembrane</keyword>
<comment type="subcellular location">
    <subcellularLocation>
        <location evidence="1">Golgi apparatus membrane</location>
        <topology evidence="1">Single-pass type II membrane protein</topology>
    </subcellularLocation>
</comment>
<dbReference type="Pfam" id="PF04577">
    <property type="entry name" value="Glyco_transf_61"/>
    <property type="match status" value="1"/>
</dbReference>
<dbReference type="AlphaFoldDB" id="A0A8J5FG23"/>
<keyword evidence="4" id="KW-0808">Transferase</keyword>
<accession>A0A8J5FG23</accession>
<protein>
    <recommendedName>
        <fullName evidence="7">Glycosyltransferase 61 catalytic domain-containing protein</fullName>
    </recommendedName>
</protein>
<comment type="caution">
    <text evidence="8">The sequence shown here is derived from an EMBL/GenBank/DDBJ whole genome shotgun (WGS) entry which is preliminary data.</text>
</comment>
<dbReference type="InterPro" id="IPR007657">
    <property type="entry name" value="Glycosyltransferase_61"/>
</dbReference>
<sequence>MIIVEFDKTHSTIARSDLLLPMPEVKEREREDWRLLPRAAGWRTQLGKIKRLRDDKDESLCVDLGTLLSATLACRYQSWRKGRLMQKLKREQYVSTWFSARSYPRPEPKRVGNGLIITSMVLSLCILSLIRTRYISSPFGKSQDLSDRSRRLVSRGEEDEGNRVLLEELREAKRPICVETSRRSDVCEASGDVRVQGSSQTVFVDRDLTSQEWKIKPYARKHDKGALANVKEWTIKAVPDEAPQCTDNHSVPAVVFSVGGYTGNLFHDFTDVLVPLFLTTRHFRGEVQFVVTDAKAWWLIKFSQVLRQLSNYEIIDADADGDAVRCFPRVVAGLTFHKELGIDPAKSPNGYAMADFKEMLREAYGLERAAAEPAGDKWDVRRKPRLLIISRKGSRVFLNERGMSDMAMSLGFDVRVADPDVTTDIGKFARLVNSADVLIGVHGSGLTNVVFLPRGAVFIQVVPMGNLGWLARDTFENPSPEMELKYSAYRIQADESTLSDQYPKDHPVFTDPQSIHKKGWGELSRIYLNNQNLKPHLGRLRLALLEALKLLPHSHTMAQ</sequence>
<evidence type="ECO:0000256" key="2">
    <source>
        <dbReference type="ARBA" id="ARBA00004881"/>
    </source>
</evidence>
<proteinExistence type="predicted"/>
<keyword evidence="3" id="KW-0328">Glycosyltransferase</keyword>
<evidence type="ECO:0000256" key="3">
    <source>
        <dbReference type="ARBA" id="ARBA00022676"/>
    </source>
</evidence>
<name>A0A8J5FG23_ZINOF</name>
<evidence type="ECO:0000259" key="7">
    <source>
        <dbReference type="Pfam" id="PF04577"/>
    </source>
</evidence>
<dbReference type="InterPro" id="IPR049625">
    <property type="entry name" value="Glyco_transf_61_cat"/>
</dbReference>
<keyword evidence="6" id="KW-1133">Transmembrane helix</keyword>